<reference evidence="1" key="1">
    <citation type="journal article" date="2015" name="Nature">
        <title>Complex archaea that bridge the gap between prokaryotes and eukaryotes.</title>
        <authorList>
            <person name="Spang A."/>
            <person name="Saw J.H."/>
            <person name="Jorgensen S.L."/>
            <person name="Zaremba-Niedzwiedzka K."/>
            <person name="Martijn J."/>
            <person name="Lind A.E."/>
            <person name="van Eijk R."/>
            <person name="Schleper C."/>
            <person name="Guy L."/>
            <person name="Ettema T.J."/>
        </authorList>
    </citation>
    <scope>NUCLEOTIDE SEQUENCE</scope>
</reference>
<accession>A0A0F8VTX3</accession>
<sequence length="155" mass="17286">MKVFLGGTCNESTWRAHLIPELEEAGIEYFNPVREDYGREHQEEEIRQREEACDVLLYVLTPEIAGYLSIAEAVEDSIKRPAKTVFSVCQEVNMHADGGGVTTLEFSESQWRSLQAVGAMVTRNGAQFVAFGDIVSACRKVEPTMSGNCRPVRVE</sequence>
<dbReference type="InterPro" id="IPR039470">
    <property type="entry name" value="Nuc_deoxyri_tr2"/>
</dbReference>
<dbReference type="GO" id="GO:0005886">
    <property type="term" value="C:plasma membrane"/>
    <property type="evidence" value="ECO:0007669"/>
    <property type="project" value="TreeGrafter"/>
</dbReference>
<evidence type="ECO:0008006" key="2">
    <source>
        <dbReference type="Google" id="ProtNLM"/>
    </source>
</evidence>
<name>A0A0F8VTX3_9ZZZZ</name>
<dbReference type="PANTHER" id="PTHR36300">
    <property type="entry name" value="RAW, ISOFORM A"/>
    <property type="match status" value="1"/>
</dbReference>
<dbReference type="Gene3D" id="3.40.50.450">
    <property type="match status" value="1"/>
</dbReference>
<gene>
    <name evidence="1" type="ORF">LCGC14_3151250</name>
</gene>
<proteinExistence type="predicted"/>
<organism evidence="1">
    <name type="scientific">marine sediment metagenome</name>
    <dbReference type="NCBI Taxonomy" id="412755"/>
    <lineage>
        <taxon>unclassified sequences</taxon>
        <taxon>metagenomes</taxon>
        <taxon>ecological metagenomes</taxon>
    </lineage>
</organism>
<dbReference type="EMBL" id="LAZR01069374">
    <property type="protein sequence ID" value="KKK47828.1"/>
    <property type="molecule type" value="Genomic_DNA"/>
</dbReference>
<evidence type="ECO:0000313" key="1">
    <source>
        <dbReference type="EMBL" id="KKK47828.1"/>
    </source>
</evidence>
<dbReference type="PANTHER" id="PTHR36300:SF1">
    <property type="entry name" value="RAW, ISOFORM A"/>
    <property type="match status" value="1"/>
</dbReference>
<dbReference type="Pfam" id="PF15891">
    <property type="entry name" value="Nuc_deoxyri_tr2"/>
    <property type="match status" value="1"/>
</dbReference>
<protein>
    <recommendedName>
        <fullName evidence="2">Nucleoside 2-deoxyribosyltransferase</fullName>
    </recommendedName>
</protein>
<comment type="caution">
    <text evidence="1">The sequence shown here is derived from an EMBL/GenBank/DDBJ whole genome shotgun (WGS) entry which is preliminary data.</text>
</comment>
<dbReference type="AlphaFoldDB" id="A0A0F8VTX3"/>